<dbReference type="InParanoid" id="J4W1B3"/>
<accession>J4W1B3</accession>
<evidence type="ECO:0000256" key="1">
    <source>
        <dbReference type="ARBA" id="ARBA00004370"/>
    </source>
</evidence>
<dbReference type="OrthoDB" id="2122304at2759"/>
<dbReference type="PANTHER" id="PTHR35371">
    <property type="entry name" value="INNER MEMBRANE PROTEIN"/>
    <property type="match status" value="1"/>
</dbReference>
<reference evidence="7 8" key="1">
    <citation type="journal article" date="2012" name="Sci. Rep.">
        <title>Genomic perspectives on the evolution of fungal entomopathogenicity in Beauveria bassiana.</title>
        <authorList>
            <person name="Xiao G."/>
            <person name="Ying S.H."/>
            <person name="Zheng P."/>
            <person name="Wang Z.L."/>
            <person name="Zhang S."/>
            <person name="Xie X.Q."/>
            <person name="Shang Y."/>
            <person name="St Leger R.J."/>
            <person name="Zhao G.P."/>
            <person name="Wang C."/>
            <person name="Feng M.G."/>
        </authorList>
    </citation>
    <scope>NUCLEOTIDE SEQUENCE [LARGE SCALE GENOMIC DNA]</scope>
    <source>
        <strain evidence="7 8">ARSEF 2860</strain>
    </source>
</reference>
<feature type="chain" id="PRO_5003781171" evidence="6">
    <location>
        <begin position="22"/>
        <end position="154"/>
    </location>
</feature>
<evidence type="ECO:0000256" key="6">
    <source>
        <dbReference type="SAM" id="SignalP"/>
    </source>
</evidence>
<feature type="transmembrane region" description="Helical" evidence="5">
    <location>
        <begin position="131"/>
        <end position="149"/>
    </location>
</feature>
<dbReference type="GO" id="GO:0016020">
    <property type="term" value="C:membrane"/>
    <property type="evidence" value="ECO:0007669"/>
    <property type="project" value="UniProtKB-SubCell"/>
</dbReference>
<evidence type="ECO:0000313" key="8">
    <source>
        <dbReference type="Proteomes" id="UP000002762"/>
    </source>
</evidence>
<keyword evidence="3 5" id="KW-1133">Transmembrane helix</keyword>
<protein>
    <submittedName>
        <fullName evidence="7">Uncharacterized protein</fullName>
    </submittedName>
</protein>
<evidence type="ECO:0000256" key="4">
    <source>
        <dbReference type="ARBA" id="ARBA00023136"/>
    </source>
</evidence>
<dbReference type="RefSeq" id="XP_008599961.1">
    <property type="nucleotide sequence ID" value="XM_008601739.1"/>
</dbReference>
<evidence type="ECO:0000256" key="3">
    <source>
        <dbReference type="ARBA" id="ARBA00022989"/>
    </source>
</evidence>
<feature type="signal peptide" evidence="6">
    <location>
        <begin position="1"/>
        <end position="21"/>
    </location>
</feature>
<dbReference type="InterPro" id="IPR001129">
    <property type="entry name" value="Membr-assoc_MAPEG"/>
</dbReference>
<name>J4W1B3_BEAB2</name>
<keyword evidence="2 5" id="KW-0812">Transmembrane</keyword>
<dbReference type="Pfam" id="PF01124">
    <property type="entry name" value="MAPEG"/>
    <property type="match status" value="1"/>
</dbReference>
<evidence type="ECO:0000256" key="2">
    <source>
        <dbReference type="ARBA" id="ARBA00022692"/>
    </source>
</evidence>
<comment type="subcellular location">
    <subcellularLocation>
        <location evidence="1">Membrane</location>
    </subcellularLocation>
</comment>
<dbReference type="InterPro" id="IPR023352">
    <property type="entry name" value="MAPEG-like_dom_sf"/>
</dbReference>
<dbReference type="Gene3D" id="1.20.120.550">
    <property type="entry name" value="Membrane associated eicosanoid/glutathione metabolism-like domain"/>
    <property type="match status" value="1"/>
</dbReference>
<dbReference type="HOGENOM" id="CLU_110778_0_2_1"/>
<dbReference type="GeneID" id="19889654"/>
<dbReference type="EMBL" id="JH725169">
    <property type="protein sequence ID" value="EJP64260.1"/>
    <property type="molecule type" value="Genomic_DNA"/>
</dbReference>
<feature type="transmembrane region" description="Helical" evidence="5">
    <location>
        <begin position="100"/>
        <end position="119"/>
    </location>
</feature>
<dbReference type="PANTHER" id="PTHR35371:SF1">
    <property type="entry name" value="BLR7753 PROTEIN"/>
    <property type="match status" value="1"/>
</dbReference>
<gene>
    <name evidence="7" type="ORF">BBA_06642</name>
</gene>
<evidence type="ECO:0000313" key="7">
    <source>
        <dbReference type="EMBL" id="EJP64260.1"/>
    </source>
</evidence>
<sequence length="154" mass="17114">MATNNFSFFTASLRLPAVLLGTCIGPHAYAILNARKHYDNAYPRKFNDAIAASETLDKETKARVLRAQSASDNSFETLGYFAAAVVAGNFAGVENSSLNFLSIGYLITRLAYVVTYIKLQDNRKYHVLRSILWEAAFCFASALWIKAGLKMMKK</sequence>
<keyword evidence="6" id="KW-0732">Signal</keyword>
<dbReference type="SUPFAM" id="SSF161084">
    <property type="entry name" value="MAPEG domain-like"/>
    <property type="match status" value="1"/>
</dbReference>
<dbReference type="AlphaFoldDB" id="J4W1B3"/>
<keyword evidence="8" id="KW-1185">Reference proteome</keyword>
<proteinExistence type="predicted"/>
<evidence type="ECO:0000256" key="5">
    <source>
        <dbReference type="SAM" id="Phobius"/>
    </source>
</evidence>
<dbReference type="Proteomes" id="UP000002762">
    <property type="component" value="Unassembled WGS sequence"/>
</dbReference>
<keyword evidence="4 5" id="KW-0472">Membrane</keyword>
<organism evidence="7 8">
    <name type="scientific">Beauveria bassiana (strain ARSEF 2860)</name>
    <name type="common">White muscardine disease fungus</name>
    <name type="synonym">Tritirachium shiotae</name>
    <dbReference type="NCBI Taxonomy" id="655819"/>
    <lineage>
        <taxon>Eukaryota</taxon>
        <taxon>Fungi</taxon>
        <taxon>Dikarya</taxon>
        <taxon>Ascomycota</taxon>
        <taxon>Pezizomycotina</taxon>
        <taxon>Sordariomycetes</taxon>
        <taxon>Hypocreomycetidae</taxon>
        <taxon>Hypocreales</taxon>
        <taxon>Cordycipitaceae</taxon>
        <taxon>Beauveria</taxon>
    </lineage>
</organism>